<feature type="compositionally biased region" description="Basic and acidic residues" evidence="1">
    <location>
        <begin position="9"/>
        <end position="24"/>
    </location>
</feature>
<evidence type="ECO:0000313" key="3">
    <source>
        <dbReference type="Proteomes" id="UP000250235"/>
    </source>
</evidence>
<evidence type="ECO:0000256" key="1">
    <source>
        <dbReference type="SAM" id="MobiDB-lite"/>
    </source>
</evidence>
<name>A0A2Z7C8D3_9LAMI</name>
<gene>
    <name evidence="2" type="ORF">F511_27220</name>
</gene>
<evidence type="ECO:0000313" key="2">
    <source>
        <dbReference type="EMBL" id="KZV42779.1"/>
    </source>
</evidence>
<dbReference type="EMBL" id="KQ998959">
    <property type="protein sequence ID" value="KZV42779.1"/>
    <property type="molecule type" value="Genomic_DNA"/>
</dbReference>
<dbReference type="Proteomes" id="UP000250235">
    <property type="component" value="Unassembled WGS sequence"/>
</dbReference>
<sequence>MAGTAEEQPDPKEEQQAPADEHQAQADFIPTSPTDSGISLHYCLDLDNNDENQVPRSSSLDIVQFTAPQSDTDATPGLSTANSSVQPTINVTSRKSGLRGNESMTRGRVF</sequence>
<accession>A0A2Z7C8D3</accession>
<feature type="region of interest" description="Disordered" evidence="1">
    <location>
        <begin position="1"/>
        <end position="34"/>
    </location>
</feature>
<organism evidence="2 3">
    <name type="scientific">Dorcoceras hygrometricum</name>
    <dbReference type="NCBI Taxonomy" id="472368"/>
    <lineage>
        <taxon>Eukaryota</taxon>
        <taxon>Viridiplantae</taxon>
        <taxon>Streptophyta</taxon>
        <taxon>Embryophyta</taxon>
        <taxon>Tracheophyta</taxon>
        <taxon>Spermatophyta</taxon>
        <taxon>Magnoliopsida</taxon>
        <taxon>eudicotyledons</taxon>
        <taxon>Gunneridae</taxon>
        <taxon>Pentapetalae</taxon>
        <taxon>asterids</taxon>
        <taxon>lamiids</taxon>
        <taxon>Lamiales</taxon>
        <taxon>Gesneriaceae</taxon>
        <taxon>Didymocarpoideae</taxon>
        <taxon>Trichosporeae</taxon>
        <taxon>Loxocarpinae</taxon>
        <taxon>Dorcoceras</taxon>
    </lineage>
</organism>
<reference evidence="2 3" key="1">
    <citation type="journal article" date="2015" name="Proc. Natl. Acad. Sci. U.S.A.">
        <title>The resurrection genome of Boea hygrometrica: A blueprint for survival of dehydration.</title>
        <authorList>
            <person name="Xiao L."/>
            <person name="Yang G."/>
            <person name="Zhang L."/>
            <person name="Yang X."/>
            <person name="Zhao S."/>
            <person name="Ji Z."/>
            <person name="Zhou Q."/>
            <person name="Hu M."/>
            <person name="Wang Y."/>
            <person name="Chen M."/>
            <person name="Xu Y."/>
            <person name="Jin H."/>
            <person name="Xiao X."/>
            <person name="Hu G."/>
            <person name="Bao F."/>
            <person name="Hu Y."/>
            <person name="Wan P."/>
            <person name="Li L."/>
            <person name="Deng X."/>
            <person name="Kuang T."/>
            <person name="Xiang C."/>
            <person name="Zhu J.K."/>
            <person name="Oliver M.J."/>
            <person name="He Y."/>
        </authorList>
    </citation>
    <scope>NUCLEOTIDE SEQUENCE [LARGE SCALE GENOMIC DNA]</scope>
    <source>
        <strain evidence="3">cv. XS01</strain>
    </source>
</reference>
<dbReference type="AlphaFoldDB" id="A0A2Z7C8D3"/>
<protein>
    <submittedName>
        <fullName evidence="2">Uncharacterized protein</fullName>
    </submittedName>
</protein>
<keyword evidence="3" id="KW-1185">Reference proteome</keyword>
<proteinExistence type="predicted"/>